<keyword evidence="1" id="KW-0805">Transcription regulation</keyword>
<organism evidence="6 7">
    <name type="scientific">Georgenia soli</name>
    <dbReference type="NCBI Taxonomy" id="638953"/>
    <lineage>
        <taxon>Bacteria</taxon>
        <taxon>Bacillati</taxon>
        <taxon>Actinomycetota</taxon>
        <taxon>Actinomycetes</taxon>
        <taxon>Micrococcales</taxon>
        <taxon>Bogoriellaceae</taxon>
        <taxon>Georgenia</taxon>
    </lineage>
</organism>
<comment type="caution">
    <text evidence="6">The sequence shown here is derived from an EMBL/GenBank/DDBJ whole genome shotgun (WGS) entry which is preliminary data.</text>
</comment>
<dbReference type="PANTHER" id="PTHR30514:SF1">
    <property type="entry name" value="HTH-TYPE TRANSCRIPTIONAL REGULATOR HEXR-RELATED"/>
    <property type="match status" value="1"/>
</dbReference>
<keyword evidence="3" id="KW-0804">Transcription</keyword>
<dbReference type="InterPro" id="IPR035472">
    <property type="entry name" value="RpiR-like_SIS"/>
</dbReference>
<keyword evidence="2" id="KW-0238">DNA-binding</keyword>
<dbReference type="SUPFAM" id="SSF53697">
    <property type="entry name" value="SIS domain"/>
    <property type="match status" value="1"/>
</dbReference>
<dbReference type="CDD" id="cd05013">
    <property type="entry name" value="SIS_RpiR"/>
    <property type="match status" value="1"/>
</dbReference>
<dbReference type="Proteomes" id="UP000222106">
    <property type="component" value="Unassembled WGS sequence"/>
</dbReference>
<dbReference type="GO" id="GO:1901135">
    <property type="term" value="P:carbohydrate derivative metabolic process"/>
    <property type="evidence" value="ECO:0007669"/>
    <property type="project" value="InterPro"/>
</dbReference>
<dbReference type="PROSITE" id="PS51464">
    <property type="entry name" value="SIS"/>
    <property type="match status" value="1"/>
</dbReference>
<evidence type="ECO:0000256" key="1">
    <source>
        <dbReference type="ARBA" id="ARBA00023015"/>
    </source>
</evidence>
<dbReference type="PROSITE" id="PS51071">
    <property type="entry name" value="HTH_RPIR"/>
    <property type="match status" value="1"/>
</dbReference>
<reference evidence="6 7" key="1">
    <citation type="submission" date="2017-10" db="EMBL/GenBank/DDBJ databases">
        <title>Sequencing the genomes of 1000 actinobacteria strains.</title>
        <authorList>
            <person name="Klenk H.-P."/>
        </authorList>
    </citation>
    <scope>NUCLEOTIDE SEQUENCE [LARGE SCALE GENOMIC DNA]</scope>
    <source>
        <strain evidence="6 7">DSM 21838</strain>
    </source>
</reference>
<dbReference type="Gene3D" id="1.10.10.10">
    <property type="entry name" value="Winged helix-like DNA-binding domain superfamily/Winged helix DNA-binding domain"/>
    <property type="match status" value="1"/>
</dbReference>
<dbReference type="SUPFAM" id="SSF46689">
    <property type="entry name" value="Homeodomain-like"/>
    <property type="match status" value="1"/>
</dbReference>
<evidence type="ECO:0000259" key="4">
    <source>
        <dbReference type="PROSITE" id="PS51071"/>
    </source>
</evidence>
<sequence length="305" mass="32075">MAMAASWGSNRGFAESRVPLTTRIRGALGGLQPAMARVGSFIVAHPKDVAGMTISSLAEATEVSEATVVRFCREVGIDGYSQLRLGLALELGARSEVDDRFEGSTDISPEDTLASAVEKILYADARSVEDTAKSISMETLAAVVGHVTNARRIDIFGVGASGLVGLDLHQKLHRIGLISFSHIDPHQAMVSAALLDDTCVAIAISHSGVTTDTIEALATAKKKGATSVAVTNAPRSPLAAAADYVLTTSAMETTFRSAATGSRLAQLAVVDSLFVGVAQQRFEESMHALDETRRVIASKRVHGTE</sequence>
<dbReference type="GO" id="GO:0003700">
    <property type="term" value="F:DNA-binding transcription factor activity"/>
    <property type="evidence" value="ECO:0007669"/>
    <property type="project" value="InterPro"/>
</dbReference>
<dbReference type="InterPro" id="IPR046348">
    <property type="entry name" value="SIS_dom_sf"/>
</dbReference>
<evidence type="ECO:0000313" key="6">
    <source>
        <dbReference type="EMBL" id="PFG39630.1"/>
    </source>
</evidence>
<proteinExistence type="predicted"/>
<feature type="domain" description="HTH rpiR-type" evidence="4">
    <location>
        <begin position="18"/>
        <end position="94"/>
    </location>
</feature>
<keyword evidence="7" id="KW-1185">Reference proteome</keyword>
<evidence type="ECO:0000256" key="2">
    <source>
        <dbReference type="ARBA" id="ARBA00023125"/>
    </source>
</evidence>
<dbReference type="GO" id="GO:0003677">
    <property type="term" value="F:DNA binding"/>
    <property type="evidence" value="ECO:0007669"/>
    <property type="project" value="UniProtKB-KW"/>
</dbReference>
<dbReference type="GO" id="GO:0097367">
    <property type="term" value="F:carbohydrate derivative binding"/>
    <property type="evidence" value="ECO:0007669"/>
    <property type="project" value="InterPro"/>
</dbReference>
<evidence type="ECO:0000256" key="3">
    <source>
        <dbReference type="ARBA" id="ARBA00023163"/>
    </source>
</evidence>
<dbReference type="InterPro" id="IPR001347">
    <property type="entry name" value="SIS_dom"/>
</dbReference>
<gene>
    <name evidence="6" type="ORF">ATJ97_2141</name>
</gene>
<dbReference type="InterPro" id="IPR000281">
    <property type="entry name" value="HTH_RpiR"/>
</dbReference>
<dbReference type="PANTHER" id="PTHR30514">
    <property type="entry name" value="GLUCOKINASE"/>
    <property type="match status" value="1"/>
</dbReference>
<feature type="domain" description="SIS" evidence="5">
    <location>
        <begin position="143"/>
        <end position="283"/>
    </location>
</feature>
<dbReference type="AlphaFoldDB" id="A0A2A9EN20"/>
<accession>A0A2A9EN20</accession>
<dbReference type="Pfam" id="PF01418">
    <property type="entry name" value="HTH_6"/>
    <property type="match status" value="1"/>
</dbReference>
<evidence type="ECO:0000313" key="7">
    <source>
        <dbReference type="Proteomes" id="UP000222106"/>
    </source>
</evidence>
<dbReference type="Gene3D" id="3.40.50.10490">
    <property type="entry name" value="Glucose-6-phosphate isomerase like protein, domain 1"/>
    <property type="match status" value="1"/>
</dbReference>
<evidence type="ECO:0000259" key="5">
    <source>
        <dbReference type="PROSITE" id="PS51464"/>
    </source>
</evidence>
<protein>
    <submittedName>
        <fullName evidence="6">RpiR family transcriptional regulator</fullName>
    </submittedName>
</protein>
<dbReference type="InterPro" id="IPR036388">
    <property type="entry name" value="WH-like_DNA-bd_sf"/>
</dbReference>
<dbReference type="InterPro" id="IPR009057">
    <property type="entry name" value="Homeodomain-like_sf"/>
</dbReference>
<dbReference type="EMBL" id="PDJI01000004">
    <property type="protein sequence ID" value="PFG39630.1"/>
    <property type="molecule type" value="Genomic_DNA"/>
</dbReference>
<dbReference type="InterPro" id="IPR047640">
    <property type="entry name" value="RpiR-like"/>
</dbReference>
<dbReference type="Pfam" id="PF01380">
    <property type="entry name" value="SIS"/>
    <property type="match status" value="1"/>
</dbReference>
<name>A0A2A9EN20_9MICO</name>